<dbReference type="InterPro" id="IPR050309">
    <property type="entry name" value="Type-B_Carboxylest/Lipase"/>
</dbReference>
<keyword evidence="2 3" id="KW-0378">Hydrolase</keyword>
<reference evidence="5" key="1">
    <citation type="journal article" date="2021" name="PeerJ">
        <title>Extensive microbial diversity within the chicken gut microbiome revealed by metagenomics and culture.</title>
        <authorList>
            <person name="Gilroy R."/>
            <person name="Ravi A."/>
            <person name="Getino M."/>
            <person name="Pursley I."/>
            <person name="Horton D.L."/>
            <person name="Alikhan N.F."/>
            <person name="Baker D."/>
            <person name="Gharbi K."/>
            <person name="Hall N."/>
            <person name="Watson M."/>
            <person name="Adriaenssens E.M."/>
            <person name="Foster-Nyarko E."/>
            <person name="Jarju S."/>
            <person name="Secka A."/>
            <person name="Antonio M."/>
            <person name="Oren A."/>
            <person name="Chaudhuri R.R."/>
            <person name="La Ragione R."/>
            <person name="Hildebrand F."/>
            <person name="Pallen M.J."/>
        </authorList>
    </citation>
    <scope>NUCLEOTIDE SEQUENCE</scope>
    <source>
        <strain evidence="5">B3-3758</strain>
    </source>
</reference>
<dbReference type="GO" id="GO:0016787">
    <property type="term" value="F:hydrolase activity"/>
    <property type="evidence" value="ECO:0007669"/>
    <property type="project" value="UniProtKB-KW"/>
</dbReference>
<name>A0A9E2NP10_9BACE</name>
<dbReference type="SUPFAM" id="SSF53474">
    <property type="entry name" value="alpha/beta-Hydrolases"/>
    <property type="match status" value="1"/>
</dbReference>
<evidence type="ECO:0000256" key="1">
    <source>
        <dbReference type="ARBA" id="ARBA00005964"/>
    </source>
</evidence>
<feature type="domain" description="Carboxylesterase type B" evidence="4">
    <location>
        <begin position="57"/>
        <end position="536"/>
    </location>
</feature>
<dbReference type="AlphaFoldDB" id="A0A9E2NP10"/>
<feature type="signal peptide" evidence="3">
    <location>
        <begin position="1"/>
        <end position="32"/>
    </location>
</feature>
<dbReference type="InterPro" id="IPR002018">
    <property type="entry name" value="CarbesteraseB"/>
</dbReference>
<dbReference type="EC" id="3.1.1.-" evidence="3"/>
<protein>
    <recommendedName>
        <fullName evidence="3">Carboxylic ester hydrolase</fullName>
        <ecNumber evidence="3">3.1.1.-</ecNumber>
    </recommendedName>
</protein>
<evidence type="ECO:0000313" key="5">
    <source>
        <dbReference type="EMBL" id="MBU3814575.1"/>
    </source>
</evidence>
<dbReference type="InterPro" id="IPR019826">
    <property type="entry name" value="Carboxylesterase_B_AS"/>
</dbReference>
<accession>A0A9E2NP10</accession>
<comment type="similarity">
    <text evidence="1 3">Belongs to the type-B carboxylesterase/lipase family.</text>
</comment>
<dbReference type="Proteomes" id="UP000824236">
    <property type="component" value="Unassembled WGS sequence"/>
</dbReference>
<evidence type="ECO:0000256" key="2">
    <source>
        <dbReference type="ARBA" id="ARBA00022801"/>
    </source>
</evidence>
<gene>
    <name evidence="5" type="ORF">H9791_08740</name>
</gene>
<dbReference type="InterPro" id="IPR029058">
    <property type="entry name" value="AB_hydrolase_fold"/>
</dbReference>
<organism evidence="5 6">
    <name type="scientific">Candidatus Bacteroides intestinipullorum</name>
    <dbReference type="NCBI Taxonomy" id="2838471"/>
    <lineage>
        <taxon>Bacteria</taxon>
        <taxon>Pseudomonadati</taxon>
        <taxon>Bacteroidota</taxon>
        <taxon>Bacteroidia</taxon>
        <taxon>Bacteroidales</taxon>
        <taxon>Bacteroidaceae</taxon>
        <taxon>Bacteroides</taxon>
    </lineage>
</organism>
<dbReference type="PROSITE" id="PS00122">
    <property type="entry name" value="CARBOXYLESTERASE_B_1"/>
    <property type="match status" value="1"/>
</dbReference>
<dbReference type="Pfam" id="PF00135">
    <property type="entry name" value="COesterase"/>
    <property type="match status" value="1"/>
</dbReference>
<dbReference type="PANTHER" id="PTHR11559">
    <property type="entry name" value="CARBOXYLESTERASE"/>
    <property type="match status" value="1"/>
</dbReference>
<evidence type="ECO:0000256" key="3">
    <source>
        <dbReference type="RuleBase" id="RU361235"/>
    </source>
</evidence>
<reference evidence="5" key="2">
    <citation type="submission" date="2021-04" db="EMBL/GenBank/DDBJ databases">
        <authorList>
            <person name="Gilroy R."/>
        </authorList>
    </citation>
    <scope>NUCLEOTIDE SEQUENCE</scope>
    <source>
        <strain evidence="5">B3-3758</strain>
    </source>
</reference>
<keyword evidence="3" id="KW-0732">Signal</keyword>
<dbReference type="EMBL" id="JAHLFO010000118">
    <property type="protein sequence ID" value="MBU3814575.1"/>
    <property type="molecule type" value="Genomic_DNA"/>
</dbReference>
<proteinExistence type="inferred from homology"/>
<comment type="caution">
    <text evidence="5">The sequence shown here is derived from an EMBL/GenBank/DDBJ whole genome shotgun (WGS) entry which is preliminary data.</text>
</comment>
<dbReference type="Gene3D" id="3.40.50.1820">
    <property type="entry name" value="alpha/beta hydrolase"/>
    <property type="match status" value="1"/>
</dbReference>
<evidence type="ECO:0000313" key="6">
    <source>
        <dbReference type="Proteomes" id="UP000824236"/>
    </source>
</evidence>
<evidence type="ECO:0000259" key="4">
    <source>
        <dbReference type="Pfam" id="PF00135"/>
    </source>
</evidence>
<sequence length="553" mass="61420">MMDRRMKEKGRTVRWMRLALWAGGMMAMPLMAQDAQTVSAYDPDTQQVFIGEDIAVAGTTYGKVRGFVMRGIYNFRGIPYGASTAGKNRFMPPREPEPWEGVRPTVAYGASCPQSMYDRRPESYAMFVDHWNYDLLDEDCLRLNVWTPGLDGKKRPVLVWLHGGGYARGNGIEQDSYNGENIVRQGDIVFVSVNHRLNAFGFSDLSKVGGEKYKDSGNAGLLDIIAALRWVHNNIANFGGDPGNVTIMGQSGGGSKVCTVAAMPEAKGLVHKGVALSGNSFNATDKAYAEQLGQCILEEAGLTASEVDKLQDIPWEEYLRIGERATEKVNNLPRMGGRGGFSPVADGVHVPEGDFYAPGGAGPDIPMLFCSTFHESSPTRDNPELEEITWEGVADKIRPAYGERAEKIVKAYSSQFPGRKPAEIWALITSNRKWVVETANRKLQQKSPVYMAWFGWESPLFDGRHRAFHCLDISFWLMNTDLMITHTGGGSRPRALADKMGAALLQFMRTGNPNTESLPYWPEYTQEKGETMILDDLCEVKDDPDREARKTLE</sequence>
<feature type="chain" id="PRO_5039751903" description="Carboxylic ester hydrolase" evidence="3">
    <location>
        <begin position="33"/>
        <end position="553"/>
    </location>
</feature>